<evidence type="ECO:0000256" key="1">
    <source>
        <dbReference type="ARBA" id="ARBA00023239"/>
    </source>
</evidence>
<dbReference type="AlphaFoldDB" id="A0A1X7NEM7"/>
<evidence type="ECO:0000313" key="3">
    <source>
        <dbReference type="EMBL" id="SMH35497.1"/>
    </source>
</evidence>
<dbReference type="EMBL" id="FXBL01000004">
    <property type="protein sequence ID" value="SMH35497.1"/>
    <property type="molecule type" value="Genomic_DNA"/>
</dbReference>
<dbReference type="Pfam" id="PF01989">
    <property type="entry name" value="AcnX_swivel_put"/>
    <property type="match status" value="1"/>
</dbReference>
<dbReference type="SUPFAM" id="SSF52016">
    <property type="entry name" value="LeuD/IlvD-like"/>
    <property type="match status" value="1"/>
</dbReference>
<proteinExistence type="predicted"/>
<evidence type="ECO:0000313" key="4">
    <source>
        <dbReference type="Proteomes" id="UP000193083"/>
    </source>
</evidence>
<dbReference type="RefSeq" id="WP_085463685.1">
    <property type="nucleotide sequence ID" value="NZ_FXBL01000004.1"/>
</dbReference>
<dbReference type="Proteomes" id="UP000193083">
    <property type="component" value="Unassembled WGS sequence"/>
</dbReference>
<organism evidence="3 4">
    <name type="scientific">Mesorhizobium australicum</name>
    <dbReference type="NCBI Taxonomy" id="536018"/>
    <lineage>
        <taxon>Bacteria</taxon>
        <taxon>Pseudomonadati</taxon>
        <taxon>Pseudomonadota</taxon>
        <taxon>Alphaproteobacteria</taxon>
        <taxon>Hyphomicrobiales</taxon>
        <taxon>Phyllobacteriaceae</taxon>
        <taxon>Mesorhizobium</taxon>
    </lineage>
</organism>
<evidence type="ECO:0000259" key="2">
    <source>
        <dbReference type="Pfam" id="PF01989"/>
    </source>
</evidence>
<accession>A0A1X7NEM7</accession>
<dbReference type="OrthoDB" id="9815264at2"/>
<name>A0A1X7NEM7_9HYPH</name>
<feature type="domain" description="Phosphomevalonate dehydratase small subunit-like" evidence="2">
    <location>
        <begin position="26"/>
        <end position="101"/>
    </location>
</feature>
<dbReference type="PANTHER" id="PTHR36577">
    <property type="entry name" value="DUF521 DOMAIN PROTEIN (AFU_ORTHOLOGUE AFUA_6G00490)"/>
    <property type="match status" value="1"/>
</dbReference>
<keyword evidence="4" id="KW-1185">Reference proteome</keyword>
<reference evidence="4" key="1">
    <citation type="submission" date="2017-04" db="EMBL/GenBank/DDBJ databases">
        <authorList>
            <person name="Varghese N."/>
            <person name="Submissions S."/>
        </authorList>
    </citation>
    <scope>NUCLEOTIDE SEQUENCE [LARGE SCALE GENOMIC DNA]</scope>
    <source>
        <strain evidence="4">B5P</strain>
    </source>
</reference>
<sequence>MSGLPGEILVGGRGGEGEALVLDAPISFWGGVDPKTGRIADVRHPQHGDCIADKVLFLPGTIGSSSASAVLLELVHNGHAPAAIVMHEPDAILLLGLIVAKEMGWETPVAVRMDRTHFASFRDTLAKVDAGGTASRLDTGSEKPASPR</sequence>
<protein>
    <submittedName>
        <fullName evidence="3">Predicted aconitase subunit 2</fullName>
    </submittedName>
</protein>
<keyword evidence="1" id="KW-0456">Lyase</keyword>
<dbReference type="CDD" id="cd01356">
    <property type="entry name" value="AcnX_swivel"/>
    <property type="match status" value="1"/>
</dbReference>
<dbReference type="InterPro" id="IPR002840">
    <property type="entry name" value="PMDh-S-like_dom"/>
</dbReference>
<gene>
    <name evidence="3" type="ORF">SAMN02982922_1607</name>
</gene>
<dbReference type="GO" id="GO:0016829">
    <property type="term" value="F:lyase activity"/>
    <property type="evidence" value="ECO:0007669"/>
    <property type="project" value="UniProtKB-KW"/>
</dbReference>
<dbReference type="Gene3D" id="3.50.30.10">
    <property type="entry name" value="Phosphohistidine domain"/>
    <property type="match status" value="1"/>
</dbReference>
<dbReference type="PANTHER" id="PTHR36577:SF3">
    <property type="entry name" value="DUF521 DOMAIN PROTEIN (AFU_ORTHOLOGUE AFUA_6G00490)"/>
    <property type="match status" value="1"/>
</dbReference>